<dbReference type="AlphaFoldDB" id="A0A0P7SM30"/>
<dbReference type="Proteomes" id="UP000218543">
    <property type="component" value="Unassembled WGS sequence"/>
</dbReference>
<evidence type="ECO:0000313" key="4">
    <source>
        <dbReference type="EMBL" id="MBL6237147.1"/>
    </source>
</evidence>
<gene>
    <name evidence="3" type="ORF">BRV02_003623</name>
    <name evidence="2" type="ORF">BTB68_005068</name>
    <name evidence="5" type="ORF">BTQ06_18895</name>
    <name evidence="4" type="ORF">JNA65_25160</name>
</gene>
<dbReference type="EMBL" id="AASSGK010000026">
    <property type="protein sequence ID" value="EFG2162517.1"/>
    <property type="molecule type" value="Genomic_DNA"/>
</dbReference>
<protein>
    <recommendedName>
        <fullName evidence="10">Lipoprotein</fullName>
    </recommendedName>
</protein>
<evidence type="ECO:0000313" key="9">
    <source>
        <dbReference type="Proteomes" id="UP000615017"/>
    </source>
</evidence>
<feature type="transmembrane region" description="Helical" evidence="1">
    <location>
        <begin position="7"/>
        <end position="27"/>
    </location>
</feature>
<organism evidence="2 7">
    <name type="scientific">Escherichia coli</name>
    <dbReference type="NCBI Taxonomy" id="562"/>
    <lineage>
        <taxon>Bacteria</taxon>
        <taxon>Pseudomonadati</taxon>
        <taxon>Pseudomonadota</taxon>
        <taxon>Gammaproteobacteria</taxon>
        <taxon>Enterobacterales</taxon>
        <taxon>Enterobacteriaceae</taxon>
        <taxon>Escherichia</taxon>
    </lineage>
</organism>
<sequence length="176" mass="20065">MKNANRVVINLFSISLVTMISGCASYWGKVPYNPPSDTEKNIAHVRLIGNPPGFTISQYGNKPAAVDPSNMVILRPTHDLGFPKVNNDPERYKETYYDTNVYAGTPTRIGFKFLHGCEDVGYTFLPEKGETYEFRLSVTDKTGYCVLYASHLKYDSENKLYITENIEEYKGYVYRE</sequence>
<comment type="caution">
    <text evidence="2">The sequence shown here is derived from an EMBL/GenBank/DDBJ whole genome shotgun (WGS) entry which is preliminary data.</text>
</comment>
<reference evidence="3 8" key="2">
    <citation type="submission" date="2020-02" db="EMBL/GenBank/DDBJ databases">
        <authorList>
            <person name="Ashton P.M."/>
            <person name="Dallman T."/>
            <person name="Nair S."/>
            <person name="De Pinna E."/>
            <person name="Peters T."/>
            <person name="Grant K."/>
        </authorList>
    </citation>
    <scope>NUCLEOTIDE SEQUENCE [LARGE SCALE GENOMIC DNA]</scope>
    <source>
        <strain evidence="3 8">188143</strain>
    </source>
</reference>
<dbReference type="EMBL" id="JAETYZ010000055">
    <property type="protein sequence ID" value="MBL6237147.1"/>
    <property type="molecule type" value="Genomic_DNA"/>
</dbReference>
<dbReference type="Proteomes" id="UP000534332">
    <property type="component" value="Unassembled WGS sequence"/>
</dbReference>
<name>A0A0P7SM30_ECOLX</name>
<dbReference type="PROSITE" id="PS51257">
    <property type="entry name" value="PROKAR_LIPOPROTEIN"/>
    <property type="match status" value="1"/>
</dbReference>
<reference evidence="4 9" key="4">
    <citation type="submission" date="2021-01" db="EMBL/GenBank/DDBJ databases">
        <title>Genomes of Escherichia coli STEC strains from raw meat-based diets for companion animals.</title>
        <authorList>
            <person name="Stevens M.J.A."/>
            <person name="Stephan R."/>
        </authorList>
    </citation>
    <scope>NUCLEOTIDE SEQUENCE [LARGE SCALE GENOMIC DNA]</scope>
    <source>
        <strain evidence="4 9">LSC1-58</strain>
    </source>
</reference>
<evidence type="ECO:0000313" key="5">
    <source>
        <dbReference type="EMBL" id="PAU19962.1"/>
    </source>
</evidence>
<dbReference type="RefSeq" id="WP_032286203.1">
    <property type="nucleotide sequence ID" value="NZ_BDLJ01000036.1"/>
</dbReference>
<dbReference type="Proteomes" id="UP000524010">
    <property type="component" value="Unassembled WGS sequence"/>
</dbReference>
<evidence type="ECO:0000313" key="2">
    <source>
        <dbReference type="EMBL" id="EFF8956977.1"/>
    </source>
</evidence>
<dbReference type="EMBL" id="MRVZ01000070">
    <property type="protein sequence ID" value="PAU19962.1"/>
    <property type="molecule type" value="Genomic_DNA"/>
</dbReference>
<reference evidence="2 7" key="3">
    <citation type="submission" date="2020-02" db="EMBL/GenBank/DDBJ databases">
        <authorList>
            <consortium name="PulseNet: The National Subtyping Network for Foodborne Disease Surveillance"/>
            <person name="Tarr C.L."/>
            <person name="Trees E."/>
            <person name="Katz L.S."/>
            <person name="Carleton-Romer H.A."/>
            <person name="Stroika S."/>
            <person name="Kucerova Z."/>
            <person name="Roache K.F."/>
            <person name="Sabol A.L."/>
            <person name="Besser J."/>
            <person name="Gerner-Smidt P."/>
        </authorList>
    </citation>
    <scope>NUCLEOTIDE SEQUENCE [LARGE SCALE GENOMIC DNA]</scope>
    <source>
        <strain evidence="2 7">PNUSAE005278</strain>
    </source>
</reference>
<keyword evidence="1" id="KW-0472">Membrane</keyword>
<evidence type="ECO:0000313" key="3">
    <source>
        <dbReference type="EMBL" id="EFG2162517.1"/>
    </source>
</evidence>
<evidence type="ECO:0000313" key="7">
    <source>
        <dbReference type="Proteomes" id="UP000524010"/>
    </source>
</evidence>
<accession>A0A0P7SM30</accession>
<proteinExistence type="predicted"/>
<evidence type="ECO:0000313" key="8">
    <source>
        <dbReference type="Proteomes" id="UP000534332"/>
    </source>
</evidence>
<keyword evidence="1" id="KW-0812">Transmembrane</keyword>
<evidence type="ECO:0000313" key="6">
    <source>
        <dbReference type="Proteomes" id="UP000218543"/>
    </source>
</evidence>
<evidence type="ECO:0000256" key="1">
    <source>
        <dbReference type="SAM" id="Phobius"/>
    </source>
</evidence>
<dbReference type="Proteomes" id="UP000615017">
    <property type="component" value="Unassembled WGS sequence"/>
</dbReference>
<keyword evidence="1" id="KW-1133">Transmembrane helix</keyword>
<evidence type="ECO:0008006" key="10">
    <source>
        <dbReference type="Google" id="ProtNLM"/>
    </source>
</evidence>
<reference evidence="5 6" key="1">
    <citation type="submission" date="2016-12" db="EMBL/GenBank/DDBJ databases">
        <title>Real-Time Genomic Investigation Underlying the Public Health Response to a Shiga Toxin-Producing Escherichia Coli O26:H11 Outbreak in a Nursery.</title>
        <authorList>
            <person name="Ferdous M."/>
            <person name="Moran-Gilad J."/>
            <person name="Rossen J.W."/>
            <person name="Gdalevich M."/>
        </authorList>
    </citation>
    <scope>NUCLEOTIDE SEQUENCE [LARGE SCALE GENOMIC DNA]</scope>
    <source>
        <strain evidence="5 6">STEC 514-2</strain>
    </source>
</reference>
<dbReference type="EMBL" id="AASRHK010000115">
    <property type="protein sequence ID" value="EFF8956977.1"/>
    <property type="molecule type" value="Genomic_DNA"/>
</dbReference>